<evidence type="ECO:0000313" key="5">
    <source>
        <dbReference type="EMBL" id="MCC3804082.1"/>
    </source>
</evidence>
<dbReference type="InterPro" id="IPR022038">
    <property type="entry name" value="Ig-like_bact"/>
</dbReference>
<dbReference type="AlphaFoldDB" id="A0A9Q3UA34"/>
<dbReference type="Pfam" id="PF13752">
    <property type="entry name" value="DUF4165"/>
    <property type="match status" value="1"/>
</dbReference>
<feature type="domain" description="Ig-like" evidence="2">
    <location>
        <begin position="139"/>
        <end position="261"/>
    </location>
</feature>
<feature type="domain" description="DUF4165" evidence="4">
    <location>
        <begin position="35"/>
        <end position="138"/>
    </location>
</feature>
<feature type="signal peptide" evidence="1">
    <location>
        <begin position="1"/>
        <end position="20"/>
    </location>
</feature>
<dbReference type="EMBL" id="JACVHL010000002">
    <property type="protein sequence ID" value="MCC3804082.1"/>
    <property type="molecule type" value="Genomic_DNA"/>
</dbReference>
<protein>
    <submittedName>
        <fullName evidence="5">Ig-like domain repeat protein</fullName>
    </submittedName>
</protein>
<dbReference type="InterPro" id="IPR025429">
    <property type="entry name" value="DUF4165"/>
</dbReference>
<evidence type="ECO:0000259" key="3">
    <source>
        <dbReference type="Pfam" id="PF13750"/>
    </source>
</evidence>
<sequence length="815" mass="90552">MTKNLCLAIMAASIPFASNAAVEKVSFSDVSGAPQERSISQNNEIFINNNSSVAFYVSSGLDRRLRFVLKKGNTVVSDSTTDVINIDDLIKHNGKSYYGKVFNADISSDATYSIEVSTLALDSSVIDTESYIVSRDTTPPTSGNVTISSYGGTTNALTPSDIWYTGYYSKNYFQVSDILDNSSGISKVELVSYTTEGGKSEYKRKTVAYDANQKLARFNFNTDSRFLPNGDNAETIFGVEFHITDRAGNTYRTQMQKLYYDTVGSKGLELIAYREPGSKNVIGGQEGYVPYVPGSTVNENPISIMYRLPASEYKSNRRGGYGPVGHSKVITDQDDGFYYVIFTRPFGFTNGNHVRFTDQRTWTTSNISYNLKLSSSAPKAPVRVGSAEYLWSDIGWASWNRWLIQNTQLPITITGSRQRVEPRPYVQRWSHSGHECFIPAGEEYCEIHHPAKTLAKGSSGYFHEGSTIESADKSLYGEPSWADATYNDQHYPIINSISQESLSLVANIEQPAAGSWFDHLRLKDVWIEDENGKRLSINRTSLARNGIYYEAKFDLNTLEEGEHDLFVVALENHGPKTKKAAFKYLSDRSAPELSITYHGEDTPDTIANLRDLVININDNLTEVKIEQISLKSTDGLVDVVLGYTLKSESNAGLSKKYSPELPRLFPTLDEGITYKMNVQVSDAYGNRATMEKTFMYVPDNLIQMGVIQYLPVDRVLLDANDDALAKITSNELKLDDGRMATGEQRAFVSLKASAEYAVLVNSDVVVKPGETKEITIDLGDTGGKLNIPIHPEKQAQEGVSSILFEIPQLKSKYDN</sequence>
<name>A0A9Q3UA34_VIBPH</name>
<keyword evidence="1" id="KW-0732">Signal</keyword>
<reference evidence="5" key="1">
    <citation type="submission" date="2020-09" db="EMBL/GenBank/DDBJ databases">
        <title>Genome sequence of Vibrio parahaemolyticus isolates.</title>
        <authorList>
            <person name="Hammerl J.A."/>
            <person name="Strauch E."/>
        </authorList>
    </citation>
    <scope>NUCLEOTIDE SEQUENCE</scope>
    <source>
        <strain evidence="5">17-VB00146</strain>
    </source>
</reference>
<gene>
    <name evidence="5" type="ORF">IB292_03415</name>
</gene>
<dbReference type="Proteomes" id="UP000726777">
    <property type="component" value="Unassembled WGS sequence"/>
</dbReference>
<feature type="domain" description="Ig-like" evidence="3">
    <location>
        <begin position="549"/>
        <end position="705"/>
    </location>
</feature>
<comment type="caution">
    <text evidence="5">The sequence shown here is derived from an EMBL/GenBank/DDBJ whole genome shotgun (WGS) entry which is preliminary data.</text>
</comment>
<evidence type="ECO:0000256" key="1">
    <source>
        <dbReference type="SAM" id="SignalP"/>
    </source>
</evidence>
<evidence type="ECO:0000313" key="6">
    <source>
        <dbReference type="Proteomes" id="UP000726777"/>
    </source>
</evidence>
<evidence type="ECO:0000259" key="4">
    <source>
        <dbReference type="Pfam" id="PF13752"/>
    </source>
</evidence>
<dbReference type="RefSeq" id="WP_228085751.1">
    <property type="nucleotide sequence ID" value="NZ_JACVHL010000002.1"/>
</dbReference>
<organism evidence="5 6">
    <name type="scientific">Vibrio parahaemolyticus</name>
    <dbReference type="NCBI Taxonomy" id="670"/>
    <lineage>
        <taxon>Bacteria</taxon>
        <taxon>Pseudomonadati</taxon>
        <taxon>Pseudomonadota</taxon>
        <taxon>Gammaproteobacteria</taxon>
        <taxon>Vibrionales</taxon>
        <taxon>Vibrionaceae</taxon>
        <taxon>Vibrio</taxon>
    </lineage>
</organism>
<feature type="chain" id="PRO_5040188249" evidence="1">
    <location>
        <begin position="21"/>
        <end position="815"/>
    </location>
</feature>
<dbReference type="Pfam" id="PF12245">
    <property type="entry name" value="Big_3_2"/>
    <property type="match status" value="1"/>
</dbReference>
<evidence type="ECO:0000259" key="2">
    <source>
        <dbReference type="Pfam" id="PF12245"/>
    </source>
</evidence>
<dbReference type="Pfam" id="PF13750">
    <property type="entry name" value="Big_3_3"/>
    <property type="match status" value="1"/>
</dbReference>
<proteinExistence type="predicted"/>
<accession>A0A9Q3UA34</accession>